<feature type="region of interest" description="Disordered" evidence="1">
    <location>
        <begin position="193"/>
        <end position="220"/>
    </location>
</feature>
<dbReference type="EMBL" id="MT144010">
    <property type="protein sequence ID" value="QJA46436.1"/>
    <property type="molecule type" value="Genomic_DNA"/>
</dbReference>
<proteinExistence type="predicted"/>
<protein>
    <submittedName>
        <fullName evidence="2">Uncharacterized protein</fullName>
    </submittedName>
</protein>
<feature type="compositionally biased region" description="Basic and acidic residues" evidence="1">
    <location>
        <begin position="193"/>
        <end position="205"/>
    </location>
</feature>
<evidence type="ECO:0000313" key="2">
    <source>
        <dbReference type="EMBL" id="QJA46436.1"/>
    </source>
</evidence>
<evidence type="ECO:0000256" key="1">
    <source>
        <dbReference type="SAM" id="MobiDB-lite"/>
    </source>
</evidence>
<dbReference type="EMBL" id="MT144592">
    <property type="protein sequence ID" value="QJH93842.1"/>
    <property type="molecule type" value="Genomic_DNA"/>
</dbReference>
<feature type="compositionally biased region" description="Polar residues" evidence="1">
    <location>
        <begin position="26"/>
        <end position="35"/>
    </location>
</feature>
<dbReference type="AlphaFoldDB" id="A0A6H1ZET9"/>
<accession>A0A6H1ZET9</accession>
<reference evidence="2" key="1">
    <citation type="submission" date="2020-03" db="EMBL/GenBank/DDBJ databases">
        <title>The deep terrestrial virosphere.</title>
        <authorList>
            <person name="Holmfeldt K."/>
            <person name="Nilsson E."/>
            <person name="Simone D."/>
            <person name="Lopez-Fernandez M."/>
            <person name="Wu X."/>
            <person name="de Brujin I."/>
            <person name="Lundin D."/>
            <person name="Andersson A."/>
            <person name="Bertilsson S."/>
            <person name="Dopson M."/>
        </authorList>
    </citation>
    <scope>NUCLEOTIDE SEQUENCE</scope>
    <source>
        <strain evidence="2">TM448A00411</strain>
        <strain evidence="3">TM448B00141</strain>
    </source>
</reference>
<feature type="compositionally biased region" description="Basic residues" evidence="1">
    <location>
        <begin position="1"/>
        <end position="12"/>
    </location>
</feature>
<sequence length="220" mass="25697">MPGKKRKYHRKPMRNDLKTKTETKTQDNQVENQSLTPEQLAVYNRVKAETTEWEPIREDELNDFSLSITPLDLNHNFPEAYKEQVEKRYAFRWCERTDKRIDELTRGGHPVTRWKICTALTTPFLRHYVDSSIGCIARLDQILLFRPWDRHMMEKRAKEQLAEARANSGKPENIALKRASDKIEAYSGPEFKIGSKDDVQYEDARSNPGESDLGDLIVEE</sequence>
<feature type="compositionally biased region" description="Basic and acidic residues" evidence="1">
    <location>
        <begin position="13"/>
        <end position="25"/>
    </location>
</feature>
<feature type="region of interest" description="Disordered" evidence="1">
    <location>
        <begin position="1"/>
        <end position="35"/>
    </location>
</feature>
<gene>
    <name evidence="2" type="ORF">TM448A00411_0038</name>
    <name evidence="3" type="ORF">TM448B00141_0028</name>
</gene>
<organism evidence="2">
    <name type="scientific">viral metagenome</name>
    <dbReference type="NCBI Taxonomy" id="1070528"/>
    <lineage>
        <taxon>unclassified sequences</taxon>
        <taxon>metagenomes</taxon>
        <taxon>organismal metagenomes</taxon>
    </lineage>
</organism>
<name>A0A6H1ZET9_9ZZZZ</name>
<evidence type="ECO:0000313" key="3">
    <source>
        <dbReference type="EMBL" id="QJH93842.1"/>
    </source>
</evidence>